<evidence type="ECO:0000313" key="1">
    <source>
        <dbReference type="Proteomes" id="UP000790787"/>
    </source>
</evidence>
<name>A0AC58UHK5_TOBAC</name>
<accession>A0AC58UHK5</accession>
<evidence type="ECO:0000313" key="2">
    <source>
        <dbReference type="RefSeq" id="XP_075108980.1"/>
    </source>
</evidence>
<keyword evidence="1" id="KW-1185">Reference proteome</keyword>
<reference evidence="1" key="1">
    <citation type="journal article" date="2014" name="Nat. Commun.">
        <title>The tobacco genome sequence and its comparison with those of tomato and potato.</title>
        <authorList>
            <person name="Sierro N."/>
            <person name="Battey J.N."/>
            <person name="Ouadi S."/>
            <person name="Bakaher N."/>
            <person name="Bovet L."/>
            <person name="Willig A."/>
            <person name="Goepfert S."/>
            <person name="Peitsch M.C."/>
            <person name="Ivanov N.V."/>
        </authorList>
    </citation>
    <scope>NUCLEOTIDE SEQUENCE [LARGE SCALE GENOMIC DNA]</scope>
</reference>
<dbReference type="RefSeq" id="XP_075108980.1">
    <property type="nucleotide sequence ID" value="XM_075252879.1"/>
</dbReference>
<proteinExistence type="predicted"/>
<protein>
    <submittedName>
        <fullName evidence="2">Uncharacterized protein LOC142180803</fullName>
    </submittedName>
</protein>
<reference evidence="2" key="2">
    <citation type="submission" date="2025-08" db="UniProtKB">
        <authorList>
            <consortium name="RefSeq"/>
        </authorList>
    </citation>
    <scope>IDENTIFICATION</scope>
    <source>
        <tissue evidence="2">Leaf</tissue>
    </source>
</reference>
<organism evidence="1 2">
    <name type="scientific">Nicotiana tabacum</name>
    <name type="common">Common tobacco</name>
    <dbReference type="NCBI Taxonomy" id="4097"/>
    <lineage>
        <taxon>Eukaryota</taxon>
        <taxon>Viridiplantae</taxon>
        <taxon>Streptophyta</taxon>
        <taxon>Embryophyta</taxon>
        <taxon>Tracheophyta</taxon>
        <taxon>Spermatophyta</taxon>
        <taxon>Magnoliopsida</taxon>
        <taxon>eudicotyledons</taxon>
        <taxon>Gunneridae</taxon>
        <taxon>Pentapetalae</taxon>
        <taxon>asterids</taxon>
        <taxon>lamiids</taxon>
        <taxon>Solanales</taxon>
        <taxon>Solanaceae</taxon>
        <taxon>Nicotianoideae</taxon>
        <taxon>Nicotianeae</taxon>
        <taxon>Nicotiana</taxon>
    </lineage>
</organism>
<dbReference type="Proteomes" id="UP000790787">
    <property type="component" value="Chromosome 5"/>
</dbReference>
<gene>
    <name evidence="2" type="primary">LOC142180803</name>
</gene>
<sequence length="242" mass="28600">MKVITWNVRGVNKVYKQKELMEFIKVNKVNVIAIIEHRVKECKDRQVINKIVPNWEGISNISLNNKGRIWLLWDPKVAIVKEINMHSQYIQAEIKCATNAMTYHFIAVYGLHIVQDRKELWRKLREIENKQQEPWLVMGDFNAIFEVEDRIHETMVQDHEIRDFREFVEDAGMTELKAIGRSFTWTNSHVFSKINRAIVNGKWMSKMPPIQVHVLDPYFSDHSPLCIELGSQQKQHLDHLDL</sequence>